<organism evidence="1 2">
    <name type="scientific">Dyadobacter jejuensis</name>
    <dbReference type="NCBI Taxonomy" id="1082580"/>
    <lineage>
        <taxon>Bacteria</taxon>
        <taxon>Pseudomonadati</taxon>
        <taxon>Bacteroidota</taxon>
        <taxon>Cytophagia</taxon>
        <taxon>Cytophagales</taxon>
        <taxon>Spirosomataceae</taxon>
        <taxon>Dyadobacter</taxon>
    </lineage>
</organism>
<reference evidence="1 2" key="1">
    <citation type="submission" date="2018-03" db="EMBL/GenBank/DDBJ databases">
        <title>Genomic Encyclopedia of Archaeal and Bacterial Type Strains, Phase II (KMG-II): from individual species to whole genera.</title>
        <authorList>
            <person name="Goeker M."/>
        </authorList>
    </citation>
    <scope>NUCLEOTIDE SEQUENCE [LARGE SCALE GENOMIC DNA]</scope>
    <source>
        <strain evidence="1 2">DSM 100346</strain>
    </source>
</reference>
<dbReference type="RefSeq" id="WP_109672492.1">
    <property type="nucleotide sequence ID" value="NZ_QGDT01000001.1"/>
</dbReference>
<protein>
    <submittedName>
        <fullName evidence="1">Uncharacterized protein</fullName>
    </submittedName>
</protein>
<sequence>MAPFIAFLLSIAFNACQKDDTLPIDSYAYYPLELGQYQVYQVAETTYSAGQTAPVVKTWQEKDEVSRIAEQSEFSTTYIVARYTRNSEADYWQKTKEYAITKSPDKILTNLDNQTTFSLVFPVGSGLEWNGNLYNSQDPRKYHYEDIDQPLAIGDLSFDRSLTVVERRDSSLINKYIGIKQYGLGAGLVSDQQINYEYCQDEACIGNYIIESGTHKTRTILSYGNNL</sequence>
<evidence type="ECO:0000313" key="1">
    <source>
        <dbReference type="EMBL" id="PWJ60325.1"/>
    </source>
</evidence>
<dbReference type="Proteomes" id="UP000245880">
    <property type="component" value="Unassembled WGS sequence"/>
</dbReference>
<dbReference type="EMBL" id="QGDT01000001">
    <property type="protein sequence ID" value="PWJ60325.1"/>
    <property type="molecule type" value="Genomic_DNA"/>
</dbReference>
<evidence type="ECO:0000313" key="2">
    <source>
        <dbReference type="Proteomes" id="UP000245880"/>
    </source>
</evidence>
<comment type="caution">
    <text evidence="1">The sequence shown here is derived from an EMBL/GenBank/DDBJ whole genome shotgun (WGS) entry which is preliminary data.</text>
</comment>
<dbReference type="AlphaFoldDB" id="A0A316ARH7"/>
<dbReference type="OrthoDB" id="1467525at2"/>
<keyword evidence="2" id="KW-1185">Reference proteome</keyword>
<gene>
    <name evidence="1" type="ORF">CLV98_101506</name>
</gene>
<accession>A0A316ARH7</accession>
<proteinExistence type="predicted"/>
<name>A0A316ARH7_9BACT</name>